<keyword evidence="9" id="KW-0966">Cell projection</keyword>
<comment type="subunit">
    <text evidence="4 6">The basal body constitutes a major portion of the flagellar organelle and consists of five rings (E,L,P,S, and M) mounted on a central rod. The rod consists of about 26 subunits of FlgG in the distal portion, and FlgB, FlgC and FlgF are thought to build up the proximal portion of the rod with about 6 subunits each.</text>
</comment>
<dbReference type="Pfam" id="PF22692">
    <property type="entry name" value="LlgE_F_G_D1"/>
    <property type="match status" value="1"/>
</dbReference>
<evidence type="ECO:0000256" key="3">
    <source>
        <dbReference type="ARBA" id="ARBA00023143"/>
    </source>
</evidence>
<feature type="domain" description="Flagellar hook protein FlgE/F/G-like D1" evidence="8">
    <location>
        <begin position="82"/>
        <end position="144"/>
    </location>
</feature>
<dbReference type="GO" id="GO:0071978">
    <property type="term" value="P:bacterial-type flagellum-dependent swarming motility"/>
    <property type="evidence" value="ECO:0007669"/>
    <property type="project" value="TreeGrafter"/>
</dbReference>
<evidence type="ECO:0000259" key="8">
    <source>
        <dbReference type="Pfam" id="PF22692"/>
    </source>
</evidence>
<evidence type="ECO:0000313" key="10">
    <source>
        <dbReference type="Proteomes" id="UP000252479"/>
    </source>
</evidence>
<dbReference type="AlphaFoldDB" id="A0A368LK57"/>
<dbReference type="InterPro" id="IPR020013">
    <property type="entry name" value="Flagellar_FlgE/F/G"/>
</dbReference>
<gene>
    <name evidence="9" type="ORF">CIK83_15065</name>
</gene>
<comment type="similarity">
    <text evidence="2 6">Belongs to the flagella basal body rod proteins family.</text>
</comment>
<dbReference type="SUPFAM" id="SSF117143">
    <property type="entry name" value="Flagellar hook protein flgE"/>
    <property type="match status" value="1"/>
</dbReference>
<feature type="domain" description="Flagellar basal-body/hook protein C-terminal" evidence="7">
    <location>
        <begin position="195"/>
        <end position="238"/>
    </location>
</feature>
<dbReference type="GeneID" id="303190244"/>
<comment type="subcellular location">
    <subcellularLocation>
        <location evidence="1 6">Bacterial flagellum basal body</location>
    </subcellularLocation>
</comment>
<reference evidence="9 10" key="1">
    <citation type="journal article" date="2017" name="Elife">
        <title>Extensive horizontal gene transfer in cheese-associated bacteria.</title>
        <authorList>
            <person name="Bonham K.S."/>
            <person name="Wolfe B.E."/>
            <person name="Dutton R.J."/>
        </authorList>
    </citation>
    <scope>NUCLEOTIDE SEQUENCE [LARGE SCALE GENOMIC DNA]</scope>
    <source>
        <strain evidence="9 10">JB196</strain>
    </source>
</reference>
<dbReference type="PANTHER" id="PTHR30435">
    <property type="entry name" value="FLAGELLAR PROTEIN"/>
    <property type="match status" value="1"/>
</dbReference>
<comment type="caution">
    <text evidence="9">The sequence shown here is derived from an EMBL/GenBank/DDBJ whole genome shotgun (WGS) entry which is preliminary data.</text>
</comment>
<keyword evidence="10" id="KW-1185">Reference proteome</keyword>
<keyword evidence="3 6" id="KW-0975">Bacterial flagellum</keyword>
<evidence type="ECO:0000256" key="6">
    <source>
        <dbReference type="RuleBase" id="RU362116"/>
    </source>
</evidence>
<evidence type="ECO:0000256" key="5">
    <source>
        <dbReference type="ARBA" id="ARBA00040228"/>
    </source>
</evidence>
<keyword evidence="9" id="KW-0282">Flagellum</keyword>
<name>A0A368LK57_9VIBR</name>
<dbReference type="InterPro" id="IPR010930">
    <property type="entry name" value="Flg_bb/hook_C_dom"/>
</dbReference>
<dbReference type="RefSeq" id="WP_086959972.1">
    <property type="nucleotide sequence ID" value="NZ_FUKS01000023.1"/>
</dbReference>
<dbReference type="InterPro" id="IPR053967">
    <property type="entry name" value="LlgE_F_G-like_D1"/>
</dbReference>
<dbReference type="EMBL" id="QPGL01000002">
    <property type="protein sequence ID" value="RCS70733.1"/>
    <property type="molecule type" value="Genomic_DNA"/>
</dbReference>
<dbReference type="NCBIfam" id="TIGR03506">
    <property type="entry name" value="FlgEFG_subfam"/>
    <property type="match status" value="1"/>
</dbReference>
<accession>A0A368LK57</accession>
<evidence type="ECO:0000259" key="7">
    <source>
        <dbReference type="Pfam" id="PF06429"/>
    </source>
</evidence>
<evidence type="ECO:0000256" key="2">
    <source>
        <dbReference type="ARBA" id="ARBA00009677"/>
    </source>
</evidence>
<dbReference type="NCBIfam" id="NF009280">
    <property type="entry name" value="PRK12640.1"/>
    <property type="match status" value="1"/>
</dbReference>
<dbReference type="Pfam" id="PF06429">
    <property type="entry name" value="Flg_bbr_C"/>
    <property type="match status" value="1"/>
</dbReference>
<dbReference type="InterPro" id="IPR037925">
    <property type="entry name" value="FlgE/F/G-like"/>
</dbReference>
<proteinExistence type="inferred from homology"/>
<sequence length="242" mass="25805">MNPILFTAAKGAERVMYAQEVRANNLAHTNTVGFKSLMEYSSPMPVGGSGFQSSVTTRTNSATNNFQEGTNVNTQRDLDVVITGSGFFTLEGEDGKEIYTRAGDFHLDSAGNLMRGPFAVVGENGPIQVPENQKVQISDDGFVSIIPVGGGASLGVDQLKLVNPDVKTMTLDRSGQFVSTTGQNLPMAEDVTIKTGFLESSNVSGTDELVSILSLSRQYEMQVKVMAAANEISKIGNKIIQG</sequence>
<protein>
    <recommendedName>
        <fullName evidence="5 6">Flagellar basal-body rod protein FlgF</fullName>
    </recommendedName>
</protein>
<keyword evidence="9" id="KW-0969">Cilium</keyword>
<dbReference type="GO" id="GO:0030694">
    <property type="term" value="C:bacterial-type flagellum basal body, rod"/>
    <property type="evidence" value="ECO:0007669"/>
    <property type="project" value="UniProtKB-UniRule"/>
</dbReference>
<organism evidence="9 10">
    <name type="scientific">Vibrio casei</name>
    <dbReference type="NCBI Taxonomy" id="673372"/>
    <lineage>
        <taxon>Bacteria</taxon>
        <taxon>Pseudomonadati</taxon>
        <taxon>Pseudomonadota</taxon>
        <taxon>Gammaproteobacteria</taxon>
        <taxon>Vibrionales</taxon>
        <taxon>Vibrionaceae</taxon>
        <taxon>Vibrio</taxon>
    </lineage>
</organism>
<evidence type="ECO:0000313" key="9">
    <source>
        <dbReference type="EMBL" id="RCS70733.1"/>
    </source>
</evidence>
<dbReference type="Proteomes" id="UP000252479">
    <property type="component" value="Unassembled WGS sequence"/>
</dbReference>
<dbReference type="PANTHER" id="PTHR30435:SF18">
    <property type="entry name" value="FLAGELLAR BASAL-BODY ROD PROTEIN FLGF"/>
    <property type="match status" value="1"/>
</dbReference>
<evidence type="ECO:0000256" key="4">
    <source>
        <dbReference type="ARBA" id="ARBA00038560"/>
    </source>
</evidence>
<evidence type="ECO:0000256" key="1">
    <source>
        <dbReference type="ARBA" id="ARBA00004117"/>
    </source>
</evidence>